<dbReference type="EMBL" id="AGNL01045169">
    <property type="protein sequence ID" value="EJK49057.1"/>
    <property type="molecule type" value="Genomic_DNA"/>
</dbReference>
<accession>K0RQR3</accession>
<gene>
    <name evidence="2" type="ORF">THAOC_32101</name>
</gene>
<feature type="non-terminal residue" evidence="2">
    <location>
        <position position="1"/>
    </location>
</feature>
<keyword evidence="3" id="KW-1185">Reference proteome</keyword>
<sequence>RRNNAGERQRQRGTDGPIPMIPLVCSNNHAWGFFFLSALLHTWNDHFHGQNCSDSKTITKESVFVDASWWAQIPGFRRCEPMPSDLSYAIGSRRFDVGRSLVSSAGTHHQVDSRRESRQSSAFRRPPEAAGGSYLWTSRRRRRNTAMPARGGSLNSSDSGDWCRCLRISDTSSHHGVIDVGRPLARLKTARVVEVDSRP</sequence>
<evidence type="ECO:0000313" key="3">
    <source>
        <dbReference type="Proteomes" id="UP000266841"/>
    </source>
</evidence>
<proteinExistence type="predicted"/>
<dbReference type="AlphaFoldDB" id="K0RQR3"/>
<comment type="caution">
    <text evidence="2">The sequence shown here is derived from an EMBL/GenBank/DDBJ whole genome shotgun (WGS) entry which is preliminary data.</text>
</comment>
<evidence type="ECO:0000313" key="2">
    <source>
        <dbReference type="EMBL" id="EJK49057.1"/>
    </source>
</evidence>
<name>K0RQR3_THAOC</name>
<evidence type="ECO:0000256" key="1">
    <source>
        <dbReference type="SAM" id="MobiDB-lite"/>
    </source>
</evidence>
<feature type="region of interest" description="Disordered" evidence="1">
    <location>
        <begin position="106"/>
        <end position="159"/>
    </location>
</feature>
<organism evidence="2 3">
    <name type="scientific">Thalassiosira oceanica</name>
    <name type="common">Marine diatom</name>
    <dbReference type="NCBI Taxonomy" id="159749"/>
    <lineage>
        <taxon>Eukaryota</taxon>
        <taxon>Sar</taxon>
        <taxon>Stramenopiles</taxon>
        <taxon>Ochrophyta</taxon>
        <taxon>Bacillariophyta</taxon>
        <taxon>Coscinodiscophyceae</taxon>
        <taxon>Thalassiosirophycidae</taxon>
        <taxon>Thalassiosirales</taxon>
        <taxon>Thalassiosiraceae</taxon>
        <taxon>Thalassiosira</taxon>
    </lineage>
</organism>
<dbReference type="Proteomes" id="UP000266841">
    <property type="component" value="Unassembled WGS sequence"/>
</dbReference>
<reference evidence="2 3" key="1">
    <citation type="journal article" date="2012" name="Genome Biol.">
        <title>Genome and low-iron response of an oceanic diatom adapted to chronic iron limitation.</title>
        <authorList>
            <person name="Lommer M."/>
            <person name="Specht M."/>
            <person name="Roy A.S."/>
            <person name="Kraemer L."/>
            <person name="Andreson R."/>
            <person name="Gutowska M.A."/>
            <person name="Wolf J."/>
            <person name="Bergner S.V."/>
            <person name="Schilhabel M.B."/>
            <person name="Klostermeier U.C."/>
            <person name="Beiko R.G."/>
            <person name="Rosenstiel P."/>
            <person name="Hippler M."/>
            <person name="Laroche J."/>
        </authorList>
    </citation>
    <scope>NUCLEOTIDE SEQUENCE [LARGE SCALE GENOMIC DNA]</scope>
    <source>
        <strain evidence="2 3">CCMP1005</strain>
    </source>
</reference>
<protein>
    <submittedName>
        <fullName evidence="2">Uncharacterized protein</fullName>
    </submittedName>
</protein>
<feature type="compositionally biased region" description="Basic and acidic residues" evidence="1">
    <location>
        <begin position="109"/>
        <end position="118"/>
    </location>
</feature>